<reference evidence="1 2" key="1">
    <citation type="submission" date="2017-02" db="EMBL/GenBank/DDBJ databases">
        <title>The new phylogeny of genus Mycobacterium.</title>
        <authorList>
            <person name="Tortoli E."/>
            <person name="Trovato A."/>
            <person name="Cirillo D.M."/>
        </authorList>
    </citation>
    <scope>NUCLEOTIDE SEQUENCE [LARGE SCALE GENOMIC DNA]</scope>
    <source>
        <strain evidence="1 2">DSM 44338</strain>
    </source>
</reference>
<gene>
    <name evidence="1" type="ORF">BST47_04175</name>
</gene>
<name>A0A1X0JXZ4_9MYCO</name>
<keyword evidence="2" id="KW-1185">Reference proteome</keyword>
<evidence type="ECO:0000313" key="2">
    <source>
        <dbReference type="Proteomes" id="UP000192411"/>
    </source>
</evidence>
<accession>A0A1X0JXZ4</accession>
<protein>
    <submittedName>
        <fullName evidence="1">Uncharacterized protein</fullName>
    </submittedName>
</protein>
<dbReference type="RefSeq" id="WP_083123955.1">
    <property type="nucleotide sequence ID" value="NZ_MVIM01000002.1"/>
</dbReference>
<evidence type="ECO:0000313" key="1">
    <source>
        <dbReference type="EMBL" id="ORB67682.1"/>
    </source>
</evidence>
<proteinExistence type="predicted"/>
<comment type="caution">
    <text evidence="1">The sequence shown here is derived from an EMBL/GenBank/DDBJ whole genome shotgun (WGS) entry which is preliminary data.</text>
</comment>
<dbReference type="Proteomes" id="UP000192411">
    <property type="component" value="Unassembled WGS sequence"/>
</dbReference>
<sequence length="73" mass="8854">MEHHPHPPLTELPEHWQEHIKHLRRDRAKLRRLETITDLPPFWQQKIKKLQSEAKQLRQERNALRAELAARNG</sequence>
<organism evidence="1 2">
    <name type="scientific">Mycolicibacterium tusciae</name>
    <dbReference type="NCBI Taxonomy" id="75922"/>
    <lineage>
        <taxon>Bacteria</taxon>
        <taxon>Bacillati</taxon>
        <taxon>Actinomycetota</taxon>
        <taxon>Actinomycetes</taxon>
        <taxon>Mycobacteriales</taxon>
        <taxon>Mycobacteriaceae</taxon>
        <taxon>Mycolicibacterium</taxon>
    </lineage>
</organism>
<dbReference type="AlphaFoldDB" id="A0A1X0JXZ4"/>
<dbReference type="EMBL" id="MVIM01000002">
    <property type="protein sequence ID" value="ORB67682.1"/>
    <property type="molecule type" value="Genomic_DNA"/>
</dbReference>